<dbReference type="InterPro" id="IPR000719">
    <property type="entry name" value="Prot_kinase_dom"/>
</dbReference>
<proteinExistence type="predicted"/>
<protein>
    <recommendedName>
        <fullName evidence="6">Protein kinase domain-containing protein</fullName>
    </recommendedName>
</protein>
<keyword evidence="3" id="KW-0547">Nucleotide-binding</keyword>
<dbReference type="EMBL" id="NAJM01000033">
    <property type="protein sequence ID" value="RVX68985.1"/>
    <property type="molecule type" value="Genomic_DNA"/>
</dbReference>
<dbReference type="Proteomes" id="UP000288859">
    <property type="component" value="Unassembled WGS sequence"/>
</dbReference>
<sequence>MEKIYDLYGTSNLLLFKEENILDYQPGGYHPVALGDTLNNGRYKIYHKLGHGGFSTVWVARDAIREQWVSIKIVKAKRTDQSRELFNLRALSEHANGNLGSKYIVQLLDDFRLEGPNGSHLCLVLELLGPTINVTVDDYHQVGERLDTESVVKISTQLLGALVFLHENGYAHGDLSVRNLAFNSGRLSRLSEEELFEILGPSESEEVIRVDGKPLGEGVPRQIVKSTEWTGWPYEDDDDDEDVRLIDLGEAFTREDIPENLAQPGGLQAPETIFTDQFDYRLDLWRAGLIIYYLTFGVLPFQWFRIDSLVASMIDLVGELPKEWQPKWRQLRAENGGDFGLREEGKRPNSRLEVVFNQNVDDQELKGLLPVIKGLIVFSPADRISASDALDLIRAFNGECQ</sequence>
<dbReference type="Gene3D" id="3.30.200.20">
    <property type="entry name" value="Phosphorylase Kinase, domain 1"/>
    <property type="match status" value="1"/>
</dbReference>
<gene>
    <name evidence="7" type="ORF">B0A52_08052</name>
</gene>
<evidence type="ECO:0000259" key="6">
    <source>
        <dbReference type="PROSITE" id="PS50011"/>
    </source>
</evidence>
<evidence type="ECO:0000256" key="1">
    <source>
        <dbReference type="ARBA" id="ARBA00022527"/>
    </source>
</evidence>
<organism evidence="7 8">
    <name type="scientific">Exophiala mesophila</name>
    <name type="common">Black yeast-like fungus</name>
    <dbReference type="NCBI Taxonomy" id="212818"/>
    <lineage>
        <taxon>Eukaryota</taxon>
        <taxon>Fungi</taxon>
        <taxon>Dikarya</taxon>
        <taxon>Ascomycota</taxon>
        <taxon>Pezizomycotina</taxon>
        <taxon>Eurotiomycetes</taxon>
        <taxon>Chaetothyriomycetidae</taxon>
        <taxon>Chaetothyriales</taxon>
        <taxon>Herpotrichiellaceae</taxon>
        <taxon>Exophiala</taxon>
    </lineage>
</organism>
<dbReference type="GO" id="GO:0005634">
    <property type="term" value="C:nucleus"/>
    <property type="evidence" value="ECO:0007669"/>
    <property type="project" value="TreeGrafter"/>
</dbReference>
<keyword evidence="5" id="KW-0067">ATP-binding</keyword>
<keyword evidence="1" id="KW-0723">Serine/threonine-protein kinase</keyword>
<dbReference type="Pfam" id="PF00069">
    <property type="entry name" value="Pkinase"/>
    <property type="match status" value="1"/>
</dbReference>
<accession>A0A438MZW0</accession>
<dbReference type="GO" id="GO:0004674">
    <property type="term" value="F:protein serine/threonine kinase activity"/>
    <property type="evidence" value="ECO:0007669"/>
    <property type="project" value="UniProtKB-KW"/>
</dbReference>
<keyword evidence="4" id="KW-0418">Kinase</keyword>
<dbReference type="InterPro" id="IPR011009">
    <property type="entry name" value="Kinase-like_dom_sf"/>
</dbReference>
<dbReference type="PANTHER" id="PTHR45646:SF11">
    <property type="entry name" value="SERINE_THREONINE-PROTEIN KINASE DOA"/>
    <property type="match status" value="1"/>
</dbReference>
<name>A0A438MZW0_EXOME</name>
<dbReference type="OrthoDB" id="4119926at2759"/>
<dbReference type="Gene3D" id="1.10.510.10">
    <property type="entry name" value="Transferase(Phosphotransferase) domain 1"/>
    <property type="match status" value="1"/>
</dbReference>
<dbReference type="PROSITE" id="PS50011">
    <property type="entry name" value="PROTEIN_KINASE_DOM"/>
    <property type="match status" value="1"/>
</dbReference>
<reference evidence="7 8" key="1">
    <citation type="submission" date="2017-03" db="EMBL/GenBank/DDBJ databases">
        <title>Genomes of endolithic fungi from Antarctica.</title>
        <authorList>
            <person name="Coleine C."/>
            <person name="Masonjones S."/>
            <person name="Stajich J.E."/>
        </authorList>
    </citation>
    <scope>NUCLEOTIDE SEQUENCE [LARGE SCALE GENOMIC DNA]</scope>
    <source>
        <strain evidence="7 8">CCFEE 6314</strain>
    </source>
</reference>
<dbReference type="SUPFAM" id="SSF56112">
    <property type="entry name" value="Protein kinase-like (PK-like)"/>
    <property type="match status" value="1"/>
</dbReference>
<dbReference type="InterPro" id="IPR051175">
    <property type="entry name" value="CLK_kinases"/>
</dbReference>
<dbReference type="GO" id="GO:0043484">
    <property type="term" value="P:regulation of RNA splicing"/>
    <property type="evidence" value="ECO:0007669"/>
    <property type="project" value="TreeGrafter"/>
</dbReference>
<comment type="caution">
    <text evidence="7">The sequence shown here is derived from an EMBL/GenBank/DDBJ whole genome shotgun (WGS) entry which is preliminary data.</text>
</comment>
<evidence type="ECO:0000313" key="8">
    <source>
        <dbReference type="Proteomes" id="UP000288859"/>
    </source>
</evidence>
<evidence type="ECO:0000256" key="3">
    <source>
        <dbReference type="ARBA" id="ARBA00022741"/>
    </source>
</evidence>
<evidence type="ECO:0000256" key="2">
    <source>
        <dbReference type="ARBA" id="ARBA00022679"/>
    </source>
</evidence>
<evidence type="ECO:0000313" key="7">
    <source>
        <dbReference type="EMBL" id="RVX68985.1"/>
    </source>
</evidence>
<feature type="domain" description="Protein kinase" evidence="6">
    <location>
        <begin position="43"/>
        <end position="397"/>
    </location>
</feature>
<keyword evidence="2" id="KW-0808">Transferase</keyword>
<dbReference type="SMART" id="SM00220">
    <property type="entry name" value="S_TKc"/>
    <property type="match status" value="1"/>
</dbReference>
<dbReference type="AlphaFoldDB" id="A0A438MZW0"/>
<dbReference type="GO" id="GO:0005524">
    <property type="term" value="F:ATP binding"/>
    <property type="evidence" value="ECO:0007669"/>
    <property type="project" value="UniProtKB-KW"/>
</dbReference>
<evidence type="ECO:0000256" key="4">
    <source>
        <dbReference type="ARBA" id="ARBA00022777"/>
    </source>
</evidence>
<evidence type="ECO:0000256" key="5">
    <source>
        <dbReference type="ARBA" id="ARBA00022840"/>
    </source>
</evidence>
<dbReference type="VEuPathDB" id="FungiDB:PV10_07278"/>
<dbReference type="PANTHER" id="PTHR45646">
    <property type="entry name" value="SERINE/THREONINE-PROTEIN KINASE DOA-RELATED"/>
    <property type="match status" value="1"/>
</dbReference>